<feature type="region of interest" description="Disordered" evidence="1">
    <location>
        <begin position="180"/>
        <end position="243"/>
    </location>
</feature>
<dbReference type="EMBL" id="VCAU01000104">
    <property type="protein sequence ID" value="KAF9885103.1"/>
    <property type="molecule type" value="Genomic_DNA"/>
</dbReference>
<reference evidence="2" key="2">
    <citation type="submission" date="2020-02" db="EMBL/GenBank/DDBJ databases">
        <authorList>
            <person name="Gilchrist C.L.M."/>
            <person name="Chooi Y.-H."/>
        </authorList>
    </citation>
    <scope>NUCLEOTIDE SEQUENCE</scope>
    <source>
        <strain evidence="2">MST-FP2251</strain>
    </source>
</reference>
<feature type="compositionally biased region" description="Basic and acidic residues" evidence="1">
    <location>
        <begin position="94"/>
        <end position="106"/>
    </location>
</feature>
<feature type="compositionally biased region" description="Low complexity" evidence="1">
    <location>
        <begin position="43"/>
        <end position="55"/>
    </location>
</feature>
<dbReference type="PANTHER" id="PTHR38489:SF1">
    <property type="entry name" value="HISTONE CHAPERONE DOMAIN-CONTAINING PROTEIN"/>
    <property type="match status" value="1"/>
</dbReference>
<feature type="compositionally biased region" description="Polar residues" evidence="1">
    <location>
        <begin position="17"/>
        <end position="37"/>
    </location>
</feature>
<accession>A0AAD4GR67</accession>
<evidence type="ECO:0000256" key="1">
    <source>
        <dbReference type="SAM" id="MobiDB-lite"/>
    </source>
</evidence>
<organism evidence="2 3">
    <name type="scientific">Aspergillus nanangensis</name>
    <dbReference type="NCBI Taxonomy" id="2582783"/>
    <lineage>
        <taxon>Eukaryota</taxon>
        <taxon>Fungi</taxon>
        <taxon>Dikarya</taxon>
        <taxon>Ascomycota</taxon>
        <taxon>Pezizomycotina</taxon>
        <taxon>Eurotiomycetes</taxon>
        <taxon>Eurotiomycetidae</taxon>
        <taxon>Eurotiales</taxon>
        <taxon>Aspergillaceae</taxon>
        <taxon>Aspergillus</taxon>
        <taxon>Aspergillus subgen. Circumdati</taxon>
    </lineage>
</organism>
<feature type="compositionally biased region" description="Acidic residues" evidence="1">
    <location>
        <begin position="71"/>
        <end position="91"/>
    </location>
</feature>
<evidence type="ECO:0000313" key="3">
    <source>
        <dbReference type="Proteomes" id="UP001194746"/>
    </source>
</evidence>
<dbReference type="Pfam" id="PF15370">
    <property type="entry name" value="NOPCHAP1"/>
    <property type="match status" value="1"/>
</dbReference>
<dbReference type="Proteomes" id="UP001194746">
    <property type="component" value="Unassembled WGS sequence"/>
</dbReference>
<reference evidence="2" key="1">
    <citation type="journal article" date="2019" name="Beilstein J. Org. Chem.">
        <title>Nanangenines: drimane sesquiterpenoids as the dominant metabolite cohort of a novel Australian fungus, Aspergillus nanangensis.</title>
        <authorList>
            <person name="Lacey H.J."/>
            <person name="Gilchrist C.L.M."/>
            <person name="Crombie A."/>
            <person name="Kalaitzis J.A."/>
            <person name="Vuong D."/>
            <person name="Rutledge P.J."/>
            <person name="Turner P."/>
            <person name="Pitt J.I."/>
            <person name="Lacey E."/>
            <person name="Chooi Y.H."/>
            <person name="Piggott A.M."/>
        </authorList>
    </citation>
    <scope>NUCLEOTIDE SEQUENCE</scope>
    <source>
        <strain evidence="2">MST-FP2251</strain>
    </source>
</reference>
<name>A0AAD4GR67_ASPNN</name>
<keyword evidence="3" id="KW-1185">Reference proteome</keyword>
<dbReference type="PANTHER" id="PTHR38489">
    <property type="entry name" value="HISTONE CHAPERONE DOMAIN-CONTAINING PROTEIN"/>
    <property type="match status" value="1"/>
</dbReference>
<dbReference type="AlphaFoldDB" id="A0AAD4GR67"/>
<dbReference type="InterPro" id="IPR027921">
    <property type="entry name" value="NOPCHAP1"/>
</dbReference>
<dbReference type="GO" id="GO:0000492">
    <property type="term" value="P:box C/D snoRNP assembly"/>
    <property type="evidence" value="ECO:0007669"/>
    <property type="project" value="InterPro"/>
</dbReference>
<protein>
    <submittedName>
        <fullName evidence="2">Uncharacterized protein</fullName>
    </submittedName>
</protein>
<feature type="compositionally biased region" description="Basic and acidic residues" evidence="1">
    <location>
        <begin position="1"/>
        <end position="13"/>
    </location>
</feature>
<comment type="caution">
    <text evidence="2">The sequence shown here is derived from an EMBL/GenBank/DDBJ whole genome shotgun (WGS) entry which is preliminary data.</text>
</comment>
<feature type="compositionally biased region" description="Basic and acidic residues" evidence="1">
    <location>
        <begin position="184"/>
        <end position="204"/>
    </location>
</feature>
<evidence type="ECO:0000313" key="2">
    <source>
        <dbReference type="EMBL" id="KAF9885103.1"/>
    </source>
</evidence>
<sequence>MADAHSKRLHDDPQPPASMNATSLPQRSRPDSNQRSQVDLVDPSPKAASKTSAPSNDDDDDDYTSSSGSDSSDDDDDGSEDEAENDGDTYMEGDAVKSDDGNDHALPRIPARQKPNITRMGNDNGLLSRLSAFLPKMKTANDELQREIDAGRAKDIILDDMDDADDDDQVEGQYIEMNLGLGVLEEKQDNETLSKNKGSNEGRGAEGPAESSHQSKDDSNNLDQLMGHESSSSKKPTIEEMRD</sequence>
<proteinExistence type="predicted"/>
<feature type="region of interest" description="Disordered" evidence="1">
    <location>
        <begin position="1"/>
        <end position="124"/>
    </location>
</feature>
<gene>
    <name evidence="2" type="ORF">FE257_000743</name>
</gene>